<evidence type="ECO:0000256" key="15">
    <source>
        <dbReference type="PIRSR" id="PIRSR001365-2"/>
    </source>
</evidence>
<dbReference type="RefSeq" id="WP_159547029.1">
    <property type="nucleotide sequence ID" value="NZ_CP047156.1"/>
</dbReference>
<comment type="function">
    <text evidence="1 12">Catalyzes the condensation of (S)-aspartate-beta-semialdehyde [(S)-ASA] and pyruvate to 4-hydroxy-tetrahydrodipicolinate (HTPA).</text>
</comment>
<evidence type="ECO:0000256" key="11">
    <source>
        <dbReference type="ARBA" id="ARBA00047836"/>
    </source>
</evidence>
<feature type="binding site" evidence="12 15">
    <location>
        <position position="55"/>
    </location>
    <ligand>
        <name>pyruvate</name>
        <dbReference type="ChEBI" id="CHEBI:15361"/>
    </ligand>
</feature>
<dbReference type="InterPro" id="IPR013785">
    <property type="entry name" value="Aldolase_TIM"/>
</dbReference>
<evidence type="ECO:0000256" key="1">
    <source>
        <dbReference type="ARBA" id="ARBA00003294"/>
    </source>
</evidence>
<dbReference type="Pfam" id="PF00701">
    <property type="entry name" value="DHDPS"/>
    <property type="match status" value="1"/>
</dbReference>
<evidence type="ECO:0000256" key="4">
    <source>
        <dbReference type="ARBA" id="ARBA00012086"/>
    </source>
</evidence>
<evidence type="ECO:0000256" key="14">
    <source>
        <dbReference type="PIRSR" id="PIRSR001365-1"/>
    </source>
</evidence>
<dbReference type="SUPFAM" id="SSF51569">
    <property type="entry name" value="Aldolase"/>
    <property type="match status" value="1"/>
</dbReference>
<evidence type="ECO:0000256" key="13">
    <source>
        <dbReference type="PIRNR" id="PIRNR001365"/>
    </source>
</evidence>
<keyword evidence="8 12" id="KW-0457">Lysine biosynthesis</keyword>
<accession>A0A7L4YRR5</accession>
<sequence length="303" mass="31584">MTVPTPTSAPPLGRVLTAMVTPFDDQGAVDYDAAARLATYLVDHGHDGVLVSGTTGESPTTSNEEKTQLLRAVIEAVGDRVPVMAGVGTNETAHTIHLAEEAEKAGAQSLLVVTPYYNKPPQASLIAHFTAVADATGLPNVLYDIPGRSGVPIETDTLKRLAEHERIVGVKDAKADFQAGAEVIATTGLSYYSGDDGLDLPWLSVGAVGKIGVASHALGEQYAALWEAGLAGDLTKAQQINARLLPAVNVVMHRSSQGAIRAKAAMQLLGVIDSRATRLPLLPASDDEVEELRKVLGAAGADV</sequence>
<proteinExistence type="inferred from homology"/>
<organism evidence="16 17">
    <name type="scientific">Epidermidibacterium keratini</name>
    <dbReference type="NCBI Taxonomy" id="1891644"/>
    <lineage>
        <taxon>Bacteria</taxon>
        <taxon>Bacillati</taxon>
        <taxon>Actinomycetota</taxon>
        <taxon>Actinomycetes</taxon>
        <taxon>Sporichthyales</taxon>
        <taxon>Sporichthyaceae</taxon>
        <taxon>Epidermidibacterium</taxon>
    </lineage>
</organism>
<dbReference type="UniPathway" id="UPA00034">
    <property type="reaction ID" value="UER00017"/>
</dbReference>
<protein>
    <recommendedName>
        <fullName evidence="4 12">4-hydroxy-tetrahydrodipicolinate synthase</fullName>
        <shortName evidence="12">HTPA synthase</shortName>
        <ecNumber evidence="4 12">4.3.3.7</ecNumber>
    </recommendedName>
</protein>
<dbReference type="OrthoDB" id="9782828at2"/>
<feature type="site" description="Part of a proton relay during catalysis" evidence="12">
    <location>
        <position position="117"/>
    </location>
</feature>
<evidence type="ECO:0000313" key="17">
    <source>
        <dbReference type="Proteomes" id="UP000463857"/>
    </source>
</evidence>
<comment type="caution">
    <text evidence="12">Was originally thought to be a dihydrodipicolinate synthase (DHDPS), catalyzing the condensation of (S)-aspartate-beta-semialdehyde [(S)-ASA] and pyruvate to dihydrodipicolinate (DHDP). However, it was shown in E.coli that the product of the enzymatic reaction is not dihydrodipicolinate but in fact (4S)-4-hydroxy-2,3,4,5-tetrahydro-(2S)-dipicolinic acid (HTPA), and that the consecutive dehydration reaction leading to DHDP is not spontaneous but catalyzed by DapB.</text>
</comment>
<dbReference type="GO" id="GO:0009089">
    <property type="term" value="P:lysine biosynthetic process via diaminopimelate"/>
    <property type="evidence" value="ECO:0007669"/>
    <property type="project" value="UniProtKB-UniRule"/>
</dbReference>
<dbReference type="PRINTS" id="PR00146">
    <property type="entry name" value="DHPICSNTHASE"/>
</dbReference>
<dbReference type="InterPro" id="IPR005263">
    <property type="entry name" value="DapA"/>
</dbReference>
<dbReference type="GO" id="GO:0019877">
    <property type="term" value="P:diaminopimelate biosynthetic process"/>
    <property type="evidence" value="ECO:0007669"/>
    <property type="project" value="UniProtKB-UniRule"/>
</dbReference>
<comment type="subcellular location">
    <subcellularLocation>
        <location evidence="12">Cytoplasm</location>
    </subcellularLocation>
</comment>
<comment type="subunit">
    <text evidence="12">Homotetramer; dimer of dimers.</text>
</comment>
<evidence type="ECO:0000256" key="6">
    <source>
        <dbReference type="ARBA" id="ARBA00022605"/>
    </source>
</evidence>
<feature type="binding site" evidence="12 15">
    <location>
        <position position="211"/>
    </location>
    <ligand>
        <name>pyruvate</name>
        <dbReference type="ChEBI" id="CHEBI:15361"/>
    </ligand>
</feature>
<dbReference type="HAMAP" id="MF_00418">
    <property type="entry name" value="DapA"/>
    <property type="match status" value="1"/>
</dbReference>
<dbReference type="EMBL" id="CP047156">
    <property type="protein sequence ID" value="QHC01905.1"/>
    <property type="molecule type" value="Genomic_DNA"/>
</dbReference>
<keyword evidence="5 12" id="KW-0963">Cytoplasm</keyword>
<dbReference type="InterPro" id="IPR020624">
    <property type="entry name" value="Schiff_base-form_aldolases_CS"/>
</dbReference>
<comment type="similarity">
    <text evidence="3 12 13">Belongs to the DapA family.</text>
</comment>
<dbReference type="AlphaFoldDB" id="A0A7L4YRR5"/>
<dbReference type="EC" id="4.3.3.7" evidence="4 12"/>
<dbReference type="SMART" id="SM01130">
    <property type="entry name" value="DHDPS"/>
    <property type="match status" value="1"/>
</dbReference>
<dbReference type="PANTHER" id="PTHR12128:SF66">
    <property type="entry name" value="4-HYDROXY-2-OXOGLUTARATE ALDOLASE, MITOCHONDRIAL"/>
    <property type="match status" value="1"/>
</dbReference>
<dbReference type="KEGG" id="eke:EK0264_17580"/>
<dbReference type="CDD" id="cd00950">
    <property type="entry name" value="DHDPS"/>
    <property type="match status" value="1"/>
</dbReference>
<keyword evidence="7 12" id="KW-0220">Diaminopimelate biosynthesis</keyword>
<evidence type="ECO:0000256" key="2">
    <source>
        <dbReference type="ARBA" id="ARBA00005120"/>
    </source>
</evidence>
<keyword evidence="6 12" id="KW-0028">Amino-acid biosynthesis</keyword>
<dbReference type="NCBIfam" id="TIGR00674">
    <property type="entry name" value="dapA"/>
    <property type="match status" value="1"/>
</dbReference>
<feature type="active site" description="Proton donor/acceptor" evidence="12 14">
    <location>
        <position position="143"/>
    </location>
</feature>
<dbReference type="Gene3D" id="3.20.20.70">
    <property type="entry name" value="Aldolase class I"/>
    <property type="match status" value="1"/>
</dbReference>
<evidence type="ECO:0000256" key="7">
    <source>
        <dbReference type="ARBA" id="ARBA00022915"/>
    </source>
</evidence>
<evidence type="ECO:0000313" key="16">
    <source>
        <dbReference type="EMBL" id="QHC01905.1"/>
    </source>
</evidence>
<dbReference type="InterPro" id="IPR002220">
    <property type="entry name" value="DapA-like"/>
</dbReference>
<dbReference type="InterPro" id="IPR020625">
    <property type="entry name" value="Schiff_base-form_aldolases_AS"/>
</dbReference>
<dbReference type="FunCoup" id="A0A7L4YRR5">
    <property type="interactions" value="250"/>
</dbReference>
<dbReference type="PIRSF" id="PIRSF001365">
    <property type="entry name" value="DHDPS"/>
    <property type="match status" value="1"/>
</dbReference>
<evidence type="ECO:0000256" key="9">
    <source>
        <dbReference type="ARBA" id="ARBA00023239"/>
    </source>
</evidence>
<dbReference type="GO" id="GO:0005829">
    <property type="term" value="C:cytosol"/>
    <property type="evidence" value="ECO:0007669"/>
    <property type="project" value="TreeGrafter"/>
</dbReference>
<reference evidence="16 17" key="1">
    <citation type="journal article" date="2018" name="Int. J. Syst. Evol. Microbiol.">
        <title>Epidermidibacterium keratini gen. nov., sp. nov., a member of the family Sporichthyaceae, isolated from keratin epidermis.</title>
        <authorList>
            <person name="Lee D.G."/>
            <person name="Trujillo M.E."/>
            <person name="Kang S."/>
            <person name="Nam J.J."/>
            <person name="Kim Y.J."/>
        </authorList>
    </citation>
    <scope>NUCLEOTIDE SEQUENCE [LARGE SCALE GENOMIC DNA]</scope>
    <source>
        <strain evidence="16 17">EPI-7</strain>
    </source>
</reference>
<dbReference type="PROSITE" id="PS00666">
    <property type="entry name" value="DHDPS_2"/>
    <property type="match status" value="1"/>
</dbReference>
<dbReference type="InParanoid" id="A0A7L4YRR5"/>
<evidence type="ECO:0000256" key="3">
    <source>
        <dbReference type="ARBA" id="ARBA00007592"/>
    </source>
</evidence>
<feature type="site" description="Part of a proton relay during catalysis" evidence="12">
    <location>
        <position position="54"/>
    </location>
</feature>
<dbReference type="PANTHER" id="PTHR12128">
    <property type="entry name" value="DIHYDRODIPICOLINATE SYNTHASE"/>
    <property type="match status" value="1"/>
</dbReference>
<evidence type="ECO:0000256" key="5">
    <source>
        <dbReference type="ARBA" id="ARBA00022490"/>
    </source>
</evidence>
<evidence type="ECO:0000256" key="12">
    <source>
        <dbReference type="HAMAP-Rule" id="MF_00418"/>
    </source>
</evidence>
<keyword evidence="17" id="KW-1185">Reference proteome</keyword>
<dbReference type="PROSITE" id="PS00665">
    <property type="entry name" value="DHDPS_1"/>
    <property type="match status" value="1"/>
</dbReference>
<dbReference type="GO" id="GO:0008840">
    <property type="term" value="F:4-hydroxy-tetrahydrodipicolinate synthase activity"/>
    <property type="evidence" value="ECO:0007669"/>
    <property type="project" value="UniProtKB-UniRule"/>
</dbReference>
<comment type="catalytic activity">
    <reaction evidence="11 12">
        <text>L-aspartate 4-semialdehyde + pyruvate = (2S,4S)-4-hydroxy-2,3,4,5-tetrahydrodipicolinate + H2O + H(+)</text>
        <dbReference type="Rhea" id="RHEA:34171"/>
        <dbReference type="ChEBI" id="CHEBI:15361"/>
        <dbReference type="ChEBI" id="CHEBI:15377"/>
        <dbReference type="ChEBI" id="CHEBI:15378"/>
        <dbReference type="ChEBI" id="CHEBI:67139"/>
        <dbReference type="ChEBI" id="CHEBI:537519"/>
        <dbReference type="EC" id="4.3.3.7"/>
    </reaction>
</comment>
<keyword evidence="10 12" id="KW-0704">Schiff base</keyword>
<feature type="active site" description="Schiff-base intermediate with substrate" evidence="12 14">
    <location>
        <position position="171"/>
    </location>
</feature>
<evidence type="ECO:0000256" key="10">
    <source>
        <dbReference type="ARBA" id="ARBA00023270"/>
    </source>
</evidence>
<name>A0A7L4YRR5_9ACTN</name>
<dbReference type="Proteomes" id="UP000463857">
    <property type="component" value="Chromosome"/>
</dbReference>
<comment type="pathway">
    <text evidence="2 12">Amino-acid biosynthesis; L-lysine biosynthesis via DAP pathway; (S)-tetrahydrodipicolinate from L-aspartate: step 3/4.</text>
</comment>
<gene>
    <name evidence="12 16" type="primary">dapA</name>
    <name evidence="16" type="ORF">EK0264_17580</name>
</gene>
<evidence type="ECO:0000256" key="8">
    <source>
        <dbReference type="ARBA" id="ARBA00023154"/>
    </source>
</evidence>
<keyword evidence="9 12" id="KW-0456">Lyase</keyword>